<evidence type="ECO:0000313" key="2">
    <source>
        <dbReference type="EMBL" id="KDQ19053.1"/>
    </source>
</evidence>
<dbReference type="InParanoid" id="A0A067MTH2"/>
<evidence type="ECO:0000313" key="3">
    <source>
        <dbReference type="Proteomes" id="UP000027195"/>
    </source>
</evidence>
<keyword evidence="3" id="KW-1185">Reference proteome</keyword>
<gene>
    <name evidence="2" type="ORF">BOTBODRAFT_28547</name>
</gene>
<dbReference type="EMBL" id="KL198020">
    <property type="protein sequence ID" value="KDQ19053.1"/>
    <property type="molecule type" value="Genomic_DNA"/>
</dbReference>
<feature type="region of interest" description="Disordered" evidence="1">
    <location>
        <begin position="1"/>
        <end position="51"/>
    </location>
</feature>
<name>A0A067MTH2_BOTB1</name>
<reference evidence="3" key="1">
    <citation type="journal article" date="2014" name="Proc. Natl. Acad. Sci. U.S.A.">
        <title>Extensive sampling of basidiomycete genomes demonstrates inadequacy of the white-rot/brown-rot paradigm for wood decay fungi.</title>
        <authorList>
            <person name="Riley R."/>
            <person name="Salamov A.A."/>
            <person name="Brown D.W."/>
            <person name="Nagy L.G."/>
            <person name="Floudas D."/>
            <person name="Held B.W."/>
            <person name="Levasseur A."/>
            <person name="Lombard V."/>
            <person name="Morin E."/>
            <person name="Otillar R."/>
            <person name="Lindquist E.A."/>
            <person name="Sun H."/>
            <person name="LaButti K.M."/>
            <person name="Schmutz J."/>
            <person name="Jabbour D."/>
            <person name="Luo H."/>
            <person name="Baker S.E."/>
            <person name="Pisabarro A.G."/>
            <person name="Walton J.D."/>
            <person name="Blanchette R.A."/>
            <person name="Henrissat B."/>
            <person name="Martin F."/>
            <person name="Cullen D."/>
            <person name="Hibbett D.S."/>
            <person name="Grigoriev I.V."/>
        </authorList>
    </citation>
    <scope>NUCLEOTIDE SEQUENCE [LARGE SCALE GENOMIC DNA]</scope>
    <source>
        <strain evidence="3">FD-172 SS1</strain>
    </source>
</reference>
<dbReference type="Proteomes" id="UP000027195">
    <property type="component" value="Unassembled WGS sequence"/>
</dbReference>
<protein>
    <submittedName>
        <fullName evidence="2">Uncharacterized protein</fullName>
    </submittedName>
</protein>
<sequence>MPPLKSGKSVPSIATSSRDAKEERKKREDQAKNNKNKPQDNDLKKKPAPKK</sequence>
<accession>A0A067MTH2</accession>
<dbReference type="AlphaFoldDB" id="A0A067MTH2"/>
<evidence type="ECO:0000256" key="1">
    <source>
        <dbReference type="SAM" id="MobiDB-lite"/>
    </source>
</evidence>
<feature type="compositionally biased region" description="Basic and acidic residues" evidence="1">
    <location>
        <begin position="18"/>
        <end position="45"/>
    </location>
</feature>
<organism evidence="2 3">
    <name type="scientific">Botryobasidium botryosum (strain FD-172 SS1)</name>
    <dbReference type="NCBI Taxonomy" id="930990"/>
    <lineage>
        <taxon>Eukaryota</taxon>
        <taxon>Fungi</taxon>
        <taxon>Dikarya</taxon>
        <taxon>Basidiomycota</taxon>
        <taxon>Agaricomycotina</taxon>
        <taxon>Agaricomycetes</taxon>
        <taxon>Cantharellales</taxon>
        <taxon>Botryobasidiaceae</taxon>
        <taxon>Botryobasidium</taxon>
    </lineage>
</organism>
<dbReference type="HOGENOM" id="CLU_3106026_0_0_1"/>
<proteinExistence type="predicted"/>